<dbReference type="EMBL" id="LAZP02000035">
    <property type="protein sequence ID" value="PFH62260.1"/>
    <property type="molecule type" value="Genomic_DNA"/>
</dbReference>
<dbReference type="SUPFAM" id="SSF51182">
    <property type="entry name" value="RmlC-like cupins"/>
    <property type="match status" value="1"/>
</dbReference>
<evidence type="ECO:0000313" key="1">
    <source>
        <dbReference type="EMBL" id="PFH62260.1"/>
    </source>
</evidence>
<dbReference type="InterPro" id="IPR014710">
    <property type="entry name" value="RmlC-like_jellyroll"/>
</dbReference>
<dbReference type="Gene3D" id="2.60.120.10">
    <property type="entry name" value="Jelly Rolls"/>
    <property type="match status" value="1"/>
</dbReference>
<dbReference type="OrthoDB" id="9976870at2759"/>
<comment type="caution">
    <text evidence="1">The sequence shown here is derived from an EMBL/GenBank/DDBJ whole genome shotgun (WGS) entry which is preliminary data.</text>
</comment>
<proteinExistence type="predicted"/>
<gene>
    <name evidence="1" type="ORF">XA68_14391</name>
</gene>
<reference evidence="1 2" key="2">
    <citation type="journal article" date="2017" name="Sci. Rep.">
        <title>Ant-infecting Ophiocordyceps genomes reveal a high diversity of potential behavioral manipulation genes and a possible major role for enterotoxins.</title>
        <authorList>
            <person name="de Bekker C."/>
            <person name="Ohm R.A."/>
            <person name="Evans H.C."/>
            <person name="Brachmann A."/>
            <person name="Hughes D.P."/>
        </authorList>
    </citation>
    <scope>NUCLEOTIDE SEQUENCE [LARGE SCALE GENOMIC DNA]</scope>
    <source>
        <strain evidence="1 2">SC16a</strain>
    </source>
</reference>
<dbReference type="Proteomes" id="UP000037136">
    <property type="component" value="Unassembled WGS sequence"/>
</dbReference>
<sequence>MKAKHRPCMVWAWQLWLSPRPARRTATTSEPSLLAAHDAALFEFLKDEDDRWVVQETHYIGNKVVRDGLSGPPLLKPLHLSRHIHWLQKEYFKVERGVIGIHKDGQELRATKADGIVEIPAGTRHRFWAHASSQEDLVFKVWAEPQGLDHSFDENFLRNFVGYHRDCEKANIQPSVFQVILFGYNSATIATPPFWVPLWILKLVHYILAYWVGAALLGCETTICPTDCQRVDMLTSCRW</sequence>
<accession>A0A2A9PN13</accession>
<dbReference type="AlphaFoldDB" id="A0A2A9PN13"/>
<reference evidence="1 2" key="1">
    <citation type="journal article" date="2015" name="BMC Genomics">
        <title>Gene expression during zombie ant biting behavior reflects the complexity underlying fungal parasitic behavioral manipulation.</title>
        <authorList>
            <person name="de Bekker C."/>
            <person name="Ohm R.A."/>
            <person name="Loreto R.G."/>
            <person name="Sebastian A."/>
            <person name="Albert I."/>
            <person name="Merrow M."/>
            <person name="Brachmann A."/>
            <person name="Hughes D.P."/>
        </authorList>
    </citation>
    <scope>NUCLEOTIDE SEQUENCE [LARGE SCALE GENOMIC DNA]</scope>
    <source>
        <strain evidence="1 2">SC16a</strain>
    </source>
</reference>
<protein>
    <submittedName>
        <fullName evidence="1">Uncharacterized protein</fullName>
    </submittedName>
</protein>
<dbReference type="STRING" id="268505.A0A2A9PN13"/>
<dbReference type="InterPro" id="IPR011051">
    <property type="entry name" value="RmlC_Cupin_sf"/>
</dbReference>
<keyword evidence="2" id="KW-1185">Reference proteome</keyword>
<name>A0A2A9PN13_OPHUN</name>
<evidence type="ECO:0000313" key="2">
    <source>
        <dbReference type="Proteomes" id="UP000037136"/>
    </source>
</evidence>
<organism evidence="1 2">
    <name type="scientific">Ophiocordyceps unilateralis</name>
    <name type="common">Zombie-ant fungus</name>
    <name type="synonym">Torrubia unilateralis</name>
    <dbReference type="NCBI Taxonomy" id="268505"/>
    <lineage>
        <taxon>Eukaryota</taxon>
        <taxon>Fungi</taxon>
        <taxon>Dikarya</taxon>
        <taxon>Ascomycota</taxon>
        <taxon>Pezizomycotina</taxon>
        <taxon>Sordariomycetes</taxon>
        <taxon>Hypocreomycetidae</taxon>
        <taxon>Hypocreales</taxon>
        <taxon>Ophiocordycipitaceae</taxon>
        <taxon>Ophiocordyceps</taxon>
    </lineage>
</organism>